<evidence type="ECO:0000256" key="11">
    <source>
        <dbReference type="ARBA" id="ARBA00023180"/>
    </source>
</evidence>
<keyword evidence="9 13" id="KW-0472">Membrane</keyword>
<dbReference type="FunFam" id="3.80.10.10:FF:000129">
    <property type="entry name" value="Leucine-rich repeat receptor-like kinase"/>
    <property type="match status" value="1"/>
</dbReference>
<proteinExistence type="inferred from homology"/>
<dbReference type="Proteomes" id="UP000288805">
    <property type="component" value="Unassembled WGS sequence"/>
</dbReference>
<protein>
    <submittedName>
        <fullName evidence="16">Receptor-like protein 12</fullName>
    </submittedName>
</protein>
<keyword evidence="5 13" id="KW-0812">Transmembrane</keyword>
<dbReference type="InterPro" id="IPR046956">
    <property type="entry name" value="RLP23-like"/>
</dbReference>
<dbReference type="PRINTS" id="PR00019">
    <property type="entry name" value="LEURICHRPT"/>
</dbReference>
<evidence type="ECO:0000259" key="14">
    <source>
        <dbReference type="Pfam" id="PF08263"/>
    </source>
</evidence>
<keyword evidence="6" id="KW-0732">Signal</keyword>
<keyword evidence="8 13" id="KW-1133">Transmembrane helix</keyword>
<feature type="transmembrane region" description="Helical" evidence="13">
    <location>
        <begin position="766"/>
        <end position="786"/>
    </location>
</feature>
<organism evidence="16 17">
    <name type="scientific">Vitis vinifera</name>
    <name type="common">Grape</name>
    <dbReference type="NCBI Taxonomy" id="29760"/>
    <lineage>
        <taxon>Eukaryota</taxon>
        <taxon>Viridiplantae</taxon>
        <taxon>Streptophyta</taxon>
        <taxon>Embryophyta</taxon>
        <taxon>Tracheophyta</taxon>
        <taxon>Spermatophyta</taxon>
        <taxon>Magnoliopsida</taxon>
        <taxon>eudicotyledons</taxon>
        <taxon>Gunneridae</taxon>
        <taxon>Pentapetalae</taxon>
        <taxon>rosids</taxon>
        <taxon>Vitales</taxon>
        <taxon>Vitaceae</taxon>
        <taxon>Viteae</taxon>
        <taxon>Vitis</taxon>
    </lineage>
</organism>
<evidence type="ECO:0000256" key="7">
    <source>
        <dbReference type="ARBA" id="ARBA00022737"/>
    </source>
</evidence>
<dbReference type="AlphaFoldDB" id="A0A438BSH0"/>
<dbReference type="PANTHER" id="PTHR48063">
    <property type="entry name" value="LRR RECEPTOR-LIKE KINASE"/>
    <property type="match status" value="1"/>
</dbReference>
<dbReference type="InterPro" id="IPR055414">
    <property type="entry name" value="LRR_R13L4/SHOC2-like"/>
</dbReference>
<keyword evidence="3" id="KW-1003">Cell membrane</keyword>
<keyword evidence="4" id="KW-0433">Leucine-rich repeat</keyword>
<feature type="repeat" description="ARM" evidence="12">
    <location>
        <begin position="273"/>
        <end position="317"/>
    </location>
</feature>
<evidence type="ECO:0000256" key="6">
    <source>
        <dbReference type="ARBA" id="ARBA00022729"/>
    </source>
</evidence>
<dbReference type="InterPro" id="IPR000225">
    <property type="entry name" value="Armadillo"/>
</dbReference>
<evidence type="ECO:0000313" key="16">
    <source>
        <dbReference type="EMBL" id="RVW13903.1"/>
    </source>
</evidence>
<dbReference type="GO" id="GO:0005886">
    <property type="term" value="C:plasma membrane"/>
    <property type="evidence" value="ECO:0007669"/>
    <property type="project" value="UniProtKB-SubCell"/>
</dbReference>
<sequence>MVRGTIAYKDETHLTDCLESDREALIDLKSDLKYSKYRFSSWKGSNCCQWKGISCENSTRSVISVDLHNPYSPLYEFEKWSSMNLSGEISSSLLKLKSLKHLDLSFNTFESIPIPEFFGSLKNLQYLNISNAGFSGVIPPNLGNLSSLTFIDLSYNSLNSIPLGLNQLPNLQYLNLYGNGNLTGNCSQQLREGWKKIEVLILASNNFHGSIPDSIGSFCNLKYLDLGHNNLTGSLPQFLEGMENCSSKSYLPYLTNLILPNNQLVGKLAEWLGLLENLVELDLSYNKFEGLIPASLGALSNLESLKLNNNSLQDSFGQLSELLYLEVSFNSLTGILSAEHFSKLSPSFPAWLQSQKELVSLDFSNTSISSPIPNWFWNLSSNLDFLNLSLNHLHGQLPNPLNVSQDALIDFSSNLFEGPIPLPTKTIESLDFSNNNFSGPIPPSIGESIPSLRVLSLSGNQITGVIPASIGDIRGLDIIHLSWNSLTGSIPLTIINCSSLRVLDLGNNDLSGRIPEQLGNIPTWIGAAFMGLKILNLRSTGFSGSLPSELSYLRSLHVLDLSQNNLTGSIPPTLGGLKAMAQEKNINQFVLYGSFQGRRYGGQYYEESLVVNMKGQRLEYTRTLSLVTSIDLSGNNLSGEFPEAITELFGLVALNLSRNHITGQIPESISRLKELLSLDLSSNKLFGTIPSSMASLSFLGSLNLSNNNFSGKIPFTGQMTTFDELAFDGNSGLCGAPLVEKCQDEDSDKEHSTGTDENDNHFIDRWFYLSVGLGFAAGILVPYFVLVSRKSWCDAYWNIVDEIIDKTFWLRRRRRRAYTSSHGRPQ</sequence>
<dbReference type="Pfam" id="PF13855">
    <property type="entry name" value="LRR_8"/>
    <property type="match status" value="2"/>
</dbReference>
<name>A0A438BSH0_VITVI</name>
<evidence type="ECO:0000256" key="9">
    <source>
        <dbReference type="ARBA" id="ARBA00023136"/>
    </source>
</evidence>
<dbReference type="PANTHER" id="PTHR48063:SF16">
    <property type="entry name" value="LRR RECEPTOR-LIKE SERINE_THREONINE-PROTEIN KINASE GSO1"/>
    <property type="match status" value="1"/>
</dbReference>
<dbReference type="InterPro" id="IPR003591">
    <property type="entry name" value="Leu-rich_rpt_typical-subtyp"/>
</dbReference>
<evidence type="ECO:0000256" key="2">
    <source>
        <dbReference type="ARBA" id="ARBA00009592"/>
    </source>
</evidence>
<evidence type="ECO:0000256" key="8">
    <source>
        <dbReference type="ARBA" id="ARBA00022989"/>
    </source>
</evidence>
<evidence type="ECO:0000256" key="13">
    <source>
        <dbReference type="SAM" id="Phobius"/>
    </source>
</evidence>
<dbReference type="SUPFAM" id="SSF52047">
    <property type="entry name" value="RNI-like"/>
    <property type="match status" value="1"/>
</dbReference>
<keyword evidence="10 16" id="KW-0675">Receptor</keyword>
<comment type="caution">
    <text evidence="16">The sequence shown here is derived from an EMBL/GenBank/DDBJ whole genome shotgun (WGS) entry which is preliminary data.</text>
</comment>
<reference evidence="16 17" key="1">
    <citation type="journal article" date="2018" name="PLoS Genet.">
        <title>Population sequencing reveals clonal diversity and ancestral inbreeding in the grapevine cultivar Chardonnay.</title>
        <authorList>
            <person name="Roach M.J."/>
            <person name="Johnson D.L."/>
            <person name="Bohlmann J."/>
            <person name="van Vuuren H.J."/>
            <person name="Jones S.J."/>
            <person name="Pretorius I.S."/>
            <person name="Schmidt S.A."/>
            <person name="Borneman A.R."/>
        </authorList>
    </citation>
    <scope>NUCLEOTIDE SEQUENCE [LARGE SCALE GENOMIC DNA]</scope>
    <source>
        <strain evidence="17">cv. Chardonnay</strain>
        <tissue evidence="16">Leaf</tissue>
    </source>
</reference>
<evidence type="ECO:0000313" key="17">
    <source>
        <dbReference type="Proteomes" id="UP000288805"/>
    </source>
</evidence>
<dbReference type="Pfam" id="PF08263">
    <property type="entry name" value="LRRNT_2"/>
    <property type="match status" value="1"/>
</dbReference>
<evidence type="ECO:0000259" key="15">
    <source>
        <dbReference type="Pfam" id="PF23598"/>
    </source>
</evidence>
<dbReference type="InterPro" id="IPR013210">
    <property type="entry name" value="LRR_N_plant-typ"/>
</dbReference>
<evidence type="ECO:0000256" key="10">
    <source>
        <dbReference type="ARBA" id="ARBA00023170"/>
    </source>
</evidence>
<keyword evidence="7" id="KW-0677">Repeat</keyword>
<comment type="subcellular location">
    <subcellularLocation>
        <location evidence="1">Cell membrane</location>
        <topology evidence="1">Single-pass type I membrane protein</topology>
    </subcellularLocation>
</comment>
<dbReference type="Pfam" id="PF23598">
    <property type="entry name" value="LRR_14"/>
    <property type="match status" value="1"/>
</dbReference>
<dbReference type="EMBL" id="QGNW01002643">
    <property type="protein sequence ID" value="RVW13903.1"/>
    <property type="molecule type" value="Genomic_DNA"/>
</dbReference>
<feature type="domain" description="Disease resistance R13L4/SHOC-2-like LRR" evidence="15">
    <location>
        <begin position="91"/>
        <end position="315"/>
    </location>
</feature>
<gene>
    <name evidence="16" type="primary">RLP12_36</name>
    <name evidence="16" type="ORF">CK203_089972</name>
</gene>
<keyword evidence="11" id="KW-0325">Glycoprotein</keyword>
<dbReference type="InterPro" id="IPR032675">
    <property type="entry name" value="LRR_dom_sf"/>
</dbReference>
<feature type="domain" description="Leucine-rich repeat-containing N-terminal plant-type" evidence="14">
    <location>
        <begin position="19"/>
        <end position="55"/>
    </location>
</feature>
<dbReference type="PROSITE" id="PS50176">
    <property type="entry name" value="ARM_REPEAT"/>
    <property type="match status" value="1"/>
</dbReference>
<evidence type="ECO:0000256" key="3">
    <source>
        <dbReference type="ARBA" id="ARBA00022475"/>
    </source>
</evidence>
<evidence type="ECO:0000256" key="4">
    <source>
        <dbReference type="ARBA" id="ARBA00022614"/>
    </source>
</evidence>
<dbReference type="Gene3D" id="3.80.10.10">
    <property type="entry name" value="Ribonuclease Inhibitor"/>
    <property type="match status" value="4"/>
</dbReference>
<dbReference type="PROSITE" id="PS51450">
    <property type="entry name" value="LRR"/>
    <property type="match status" value="3"/>
</dbReference>
<evidence type="ECO:0000256" key="12">
    <source>
        <dbReference type="PROSITE-ProRule" id="PRU00259"/>
    </source>
</evidence>
<evidence type="ECO:0000256" key="1">
    <source>
        <dbReference type="ARBA" id="ARBA00004251"/>
    </source>
</evidence>
<evidence type="ECO:0000256" key="5">
    <source>
        <dbReference type="ARBA" id="ARBA00022692"/>
    </source>
</evidence>
<comment type="similarity">
    <text evidence="2">Belongs to the RLP family.</text>
</comment>
<dbReference type="FunFam" id="3.80.10.10:FF:000111">
    <property type="entry name" value="LRR receptor-like serine/threonine-protein kinase ERECTA"/>
    <property type="match status" value="1"/>
</dbReference>
<accession>A0A438BSH0</accession>
<dbReference type="SUPFAM" id="SSF52058">
    <property type="entry name" value="L domain-like"/>
    <property type="match status" value="1"/>
</dbReference>
<dbReference type="InterPro" id="IPR001611">
    <property type="entry name" value="Leu-rich_rpt"/>
</dbReference>
<dbReference type="SMART" id="SM00369">
    <property type="entry name" value="LRR_TYP"/>
    <property type="match status" value="10"/>
</dbReference>
<dbReference type="FunFam" id="3.80.10.10:FF:000095">
    <property type="entry name" value="LRR receptor-like serine/threonine-protein kinase GSO1"/>
    <property type="match status" value="1"/>
</dbReference>
<dbReference type="Pfam" id="PF00560">
    <property type="entry name" value="LRR_1"/>
    <property type="match status" value="4"/>
</dbReference>